<dbReference type="Pfam" id="PF25999">
    <property type="entry name" value="SYNRG_C"/>
    <property type="match status" value="1"/>
</dbReference>
<comment type="caution">
    <text evidence="3">The sequence shown here is derived from an EMBL/GenBank/DDBJ whole genome shotgun (WGS) entry which is preliminary data.</text>
</comment>
<evidence type="ECO:0000313" key="3">
    <source>
        <dbReference type="EMBL" id="KAF3454458.1"/>
    </source>
</evidence>
<dbReference type="AlphaFoldDB" id="A0A8K0HLZ9"/>
<feature type="region of interest" description="Disordered" evidence="1">
    <location>
        <begin position="459"/>
        <end position="481"/>
    </location>
</feature>
<evidence type="ECO:0000259" key="2">
    <source>
        <dbReference type="Pfam" id="PF25999"/>
    </source>
</evidence>
<dbReference type="PANTHER" id="PTHR35701:SF1">
    <property type="entry name" value="OS11G0148400 PROTEIN"/>
    <property type="match status" value="1"/>
</dbReference>
<keyword evidence="4" id="KW-1185">Reference proteome</keyword>
<feature type="region of interest" description="Disordered" evidence="1">
    <location>
        <begin position="425"/>
        <end position="446"/>
    </location>
</feature>
<feature type="compositionally biased region" description="Low complexity" evidence="1">
    <location>
        <begin position="140"/>
        <end position="157"/>
    </location>
</feature>
<accession>A0A8K0HLZ9</accession>
<gene>
    <name evidence="3" type="ORF">FNV43_RR04905</name>
</gene>
<dbReference type="OrthoDB" id="765227at2759"/>
<feature type="region of interest" description="Disordered" evidence="1">
    <location>
        <begin position="107"/>
        <end position="159"/>
    </location>
</feature>
<dbReference type="InterPro" id="IPR059024">
    <property type="entry name" value="SYNRG_C"/>
</dbReference>
<name>A0A8K0HLZ9_9ROSA</name>
<reference evidence="3" key="1">
    <citation type="submission" date="2020-03" db="EMBL/GenBank/DDBJ databases">
        <title>A high-quality chromosome-level genome assembly of a woody plant with both climbing and erect habits, Rhamnella rubrinervis.</title>
        <authorList>
            <person name="Lu Z."/>
            <person name="Yang Y."/>
            <person name="Zhu X."/>
            <person name="Sun Y."/>
        </authorList>
    </citation>
    <scope>NUCLEOTIDE SEQUENCE</scope>
    <source>
        <strain evidence="3">BYM</strain>
        <tissue evidence="3">Leaf</tissue>
    </source>
</reference>
<sequence>MGEEDDDEGFGDFKFAPTFPNPATTFDPNPKINGRDSADDDDWGDFITPHANQINVGFEFSEDPFGYSVKNESLMSPVESVSSRADSAKAQWVKPQGALPLSLFGEMEEDEEERNLEPMSLWSMTSPQIKSQNGSDQKLNSDGENSNSNGSSINFNGLRSDTNGFDSNYHGMNSISSRLDSNVDGVKMISNGLNSNSTVLNTNVSDINSNTSMFDSKIDGMNWNSNGFDSDLVKQSEDLDDDDDGWEFKGAETEKQDQGIDQLPGLKREGKVKEAGHTFGFGRGDNGPIDLSTPSNGTSQGTGERNLVFDFKPSSFAQDDLFSGSYSKSKKNEAGTGSHVPQVVKNVDSNENFWHFKDAYSKTQPMPLSEEAKVSTPVDLERHTTTDFFAEPKRSFHNSGDWNSAFTFNPVSVTVSGIISDSYSSGKKHDIAGVTSSPDDKHDESDDNVWEFKDAITETGPKHEGESVISHSPPTDVVPPEFDSKIQSNDAILENNRKALPISLFGDEELETNESSFHQDVSNIPAFPSTNSIKTPSSSLSINDLISSLYSQVEHNTSENHVPTVSENGMYSATRVVELDLVKHDDDFDDDSWEFKDAFANSQVHDQTSIASVEDSSTKSSTKLQLNDCLDFYSKLKDESCFVAMSHLENLKKAQNSAILSGEEAKAKALGEEFQEVYNQLRQDNMTAKECQLENLSPRNACLSEVLLEPKFKVLESEYQLSEQLSMAEKDLRSATELSKHASLALKILKLGSVEVQSNYVSTWSRIFSVCALELKHGASIWEQSLEKNVHSQILSEPQGRQYIHALGEIYRVVEVLGASAKVYKPWLLLGSADSSGLFALLNECTTLWSSSGLDVALQKISEPIDSDHDRTIKALLESLNHIHDLDALALQNQIFLKNNQHVDCQC</sequence>
<feature type="compositionally biased region" description="Acidic residues" evidence="1">
    <location>
        <begin position="1"/>
        <end position="10"/>
    </location>
</feature>
<protein>
    <recommendedName>
        <fullName evidence="2">Synergin gamma C-terminal domain-containing protein</fullName>
    </recommendedName>
</protein>
<feature type="region of interest" description="Disordered" evidence="1">
    <location>
        <begin position="1"/>
        <end position="46"/>
    </location>
</feature>
<evidence type="ECO:0000256" key="1">
    <source>
        <dbReference type="SAM" id="MobiDB-lite"/>
    </source>
</evidence>
<feature type="compositionally biased region" description="Polar residues" evidence="1">
    <location>
        <begin position="122"/>
        <end position="138"/>
    </location>
</feature>
<evidence type="ECO:0000313" key="4">
    <source>
        <dbReference type="Proteomes" id="UP000796880"/>
    </source>
</evidence>
<dbReference type="EMBL" id="VOIH02000002">
    <property type="protein sequence ID" value="KAF3454458.1"/>
    <property type="molecule type" value="Genomic_DNA"/>
</dbReference>
<organism evidence="3 4">
    <name type="scientific">Rhamnella rubrinervis</name>
    <dbReference type="NCBI Taxonomy" id="2594499"/>
    <lineage>
        <taxon>Eukaryota</taxon>
        <taxon>Viridiplantae</taxon>
        <taxon>Streptophyta</taxon>
        <taxon>Embryophyta</taxon>
        <taxon>Tracheophyta</taxon>
        <taxon>Spermatophyta</taxon>
        <taxon>Magnoliopsida</taxon>
        <taxon>eudicotyledons</taxon>
        <taxon>Gunneridae</taxon>
        <taxon>Pentapetalae</taxon>
        <taxon>rosids</taxon>
        <taxon>fabids</taxon>
        <taxon>Rosales</taxon>
        <taxon>Rhamnaceae</taxon>
        <taxon>rhamnoid group</taxon>
        <taxon>Rhamneae</taxon>
        <taxon>Rhamnella</taxon>
    </lineage>
</organism>
<proteinExistence type="predicted"/>
<dbReference type="PANTHER" id="PTHR35701">
    <property type="entry name" value="OS11G0148400 PROTEIN"/>
    <property type="match status" value="1"/>
</dbReference>
<feature type="domain" description="Synergin gamma C-terminal" evidence="2">
    <location>
        <begin position="754"/>
        <end position="900"/>
    </location>
</feature>
<dbReference type="Proteomes" id="UP000796880">
    <property type="component" value="Unassembled WGS sequence"/>
</dbReference>